<proteinExistence type="predicted"/>
<feature type="domain" description="Integrase zinc-binding" evidence="2">
    <location>
        <begin position="397"/>
        <end position="447"/>
    </location>
</feature>
<accession>A0A9Q3HST8</accession>
<feature type="region of interest" description="Disordered" evidence="1">
    <location>
        <begin position="19"/>
        <end position="50"/>
    </location>
</feature>
<name>A0A9Q3HST8_9BASI</name>
<evidence type="ECO:0000256" key="1">
    <source>
        <dbReference type="SAM" id="MobiDB-lite"/>
    </source>
</evidence>
<comment type="caution">
    <text evidence="3">The sequence shown here is derived from an EMBL/GenBank/DDBJ whole genome shotgun (WGS) entry which is preliminary data.</text>
</comment>
<dbReference type="AlphaFoldDB" id="A0A9Q3HST8"/>
<dbReference type="Gene3D" id="3.10.10.10">
    <property type="entry name" value="HIV Type 1 Reverse Transcriptase, subunit A, domain 1"/>
    <property type="match status" value="1"/>
</dbReference>
<dbReference type="SUPFAM" id="SSF56672">
    <property type="entry name" value="DNA/RNA polymerases"/>
    <property type="match status" value="1"/>
</dbReference>
<dbReference type="PANTHER" id="PTHR37984">
    <property type="entry name" value="PROTEIN CBG26694"/>
    <property type="match status" value="1"/>
</dbReference>
<dbReference type="InterPro" id="IPR041588">
    <property type="entry name" value="Integrase_H2C2"/>
</dbReference>
<dbReference type="Gene3D" id="3.30.70.270">
    <property type="match status" value="1"/>
</dbReference>
<sequence>MLQEDYSIPDELIIAKINEIVETEDHNDKEDDSESGKDTEESENSESDGINIINAKINNIALTYEVLDVNSNLPQVGTSDTKLTNIQYSKLYRAKPEKRMGYTAGKSSISIVIAGNKEEKANLDTGAYFTCVDKNAFATDKEPLGAIIGHEVEIIVNVEKLPACLLRRPAYPASPRAREALEVHIKDLIDLRVLRKVGHNEQVKVTTPVNITWQNGKSRMVGDIRALNTYTVPDRYTIHRIHEKLTQLSQDRFITAMDALKGFHQNVLTDNAKKLLKIIFHCGVYAYLRIPFDGFSRWALANTPKNPAWVPQEEHHIEGICVTDIGTEFFNQSKERYKMDKRCHILCQTIMKDCKDPSLLSKLEEAGKKAYDEGRFHHLDEILYHRTKHTCVMSLTDRTLIKTILNEFHYSVVSGHLLEDRTLESVKICSWWPNWRKDVAEYCQTCDR</sequence>
<dbReference type="InterPro" id="IPR050951">
    <property type="entry name" value="Retrovirus_Pol_polyprotein"/>
</dbReference>
<dbReference type="InterPro" id="IPR043128">
    <property type="entry name" value="Rev_trsase/Diguanyl_cyclase"/>
</dbReference>
<evidence type="ECO:0000313" key="4">
    <source>
        <dbReference type="Proteomes" id="UP000765509"/>
    </source>
</evidence>
<reference evidence="3" key="1">
    <citation type="submission" date="2021-03" db="EMBL/GenBank/DDBJ databases">
        <title>Draft genome sequence of rust myrtle Austropuccinia psidii MF-1, a brazilian biotype.</title>
        <authorList>
            <person name="Quecine M.C."/>
            <person name="Pachon D.M.R."/>
            <person name="Bonatelli M.L."/>
            <person name="Correr F.H."/>
            <person name="Franceschini L.M."/>
            <person name="Leite T.F."/>
            <person name="Margarido G.R.A."/>
            <person name="Almeida C.A."/>
            <person name="Ferrarezi J.A."/>
            <person name="Labate C.A."/>
        </authorList>
    </citation>
    <scope>NUCLEOTIDE SEQUENCE</scope>
    <source>
        <strain evidence="3">MF-1</strain>
    </source>
</reference>
<gene>
    <name evidence="3" type="ORF">O181_054752</name>
</gene>
<dbReference type="EMBL" id="AVOT02024404">
    <property type="protein sequence ID" value="MBW0515037.1"/>
    <property type="molecule type" value="Genomic_DNA"/>
</dbReference>
<keyword evidence="4" id="KW-1185">Reference proteome</keyword>
<dbReference type="InterPro" id="IPR043502">
    <property type="entry name" value="DNA/RNA_pol_sf"/>
</dbReference>
<evidence type="ECO:0000259" key="2">
    <source>
        <dbReference type="Pfam" id="PF17921"/>
    </source>
</evidence>
<dbReference type="Pfam" id="PF17921">
    <property type="entry name" value="Integrase_H2C2"/>
    <property type="match status" value="1"/>
</dbReference>
<dbReference type="Gene3D" id="1.10.340.70">
    <property type="match status" value="1"/>
</dbReference>
<feature type="compositionally biased region" description="Basic and acidic residues" evidence="1">
    <location>
        <begin position="23"/>
        <end position="39"/>
    </location>
</feature>
<dbReference type="PANTHER" id="PTHR37984:SF5">
    <property type="entry name" value="PROTEIN NYNRIN-LIKE"/>
    <property type="match status" value="1"/>
</dbReference>
<evidence type="ECO:0000313" key="3">
    <source>
        <dbReference type="EMBL" id="MBW0515037.1"/>
    </source>
</evidence>
<organism evidence="3 4">
    <name type="scientific">Austropuccinia psidii MF-1</name>
    <dbReference type="NCBI Taxonomy" id="1389203"/>
    <lineage>
        <taxon>Eukaryota</taxon>
        <taxon>Fungi</taxon>
        <taxon>Dikarya</taxon>
        <taxon>Basidiomycota</taxon>
        <taxon>Pucciniomycotina</taxon>
        <taxon>Pucciniomycetes</taxon>
        <taxon>Pucciniales</taxon>
        <taxon>Sphaerophragmiaceae</taxon>
        <taxon>Austropuccinia</taxon>
    </lineage>
</organism>
<dbReference type="OrthoDB" id="2518859at2759"/>
<protein>
    <recommendedName>
        <fullName evidence="2">Integrase zinc-binding domain-containing protein</fullName>
    </recommendedName>
</protein>
<dbReference type="Proteomes" id="UP000765509">
    <property type="component" value="Unassembled WGS sequence"/>
</dbReference>